<gene>
    <name evidence="1" type="ORF">B296_00044985</name>
</gene>
<dbReference type="AlphaFoldDB" id="A0A426Z8Z3"/>
<dbReference type="Proteomes" id="UP000287651">
    <property type="component" value="Unassembled WGS sequence"/>
</dbReference>
<protein>
    <submittedName>
        <fullName evidence="1">Uncharacterized protein</fullName>
    </submittedName>
</protein>
<sequence length="76" mass="8006">GFEGLSASVDRGALCLELGAMASKEKDLEDRLREVGSRLASPPSAVDELLPLLDVSPSCLGCVLFPLALVPLNRNI</sequence>
<reference evidence="1 2" key="1">
    <citation type="journal article" date="2014" name="Agronomy (Basel)">
        <title>A Draft Genome Sequence for Ensete ventricosum, the Drought-Tolerant Tree Against Hunger.</title>
        <authorList>
            <person name="Harrison J."/>
            <person name="Moore K.A."/>
            <person name="Paszkiewicz K."/>
            <person name="Jones T."/>
            <person name="Grant M."/>
            <person name="Ambacheew D."/>
            <person name="Muzemil S."/>
            <person name="Studholme D.J."/>
        </authorList>
    </citation>
    <scope>NUCLEOTIDE SEQUENCE [LARGE SCALE GENOMIC DNA]</scope>
</reference>
<comment type="caution">
    <text evidence="1">The sequence shown here is derived from an EMBL/GenBank/DDBJ whole genome shotgun (WGS) entry which is preliminary data.</text>
</comment>
<evidence type="ECO:0000313" key="1">
    <source>
        <dbReference type="EMBL" id="RRT60435.1"/>
    </source>
</evidence>
<evidence type="ECO:0000313" key="2">
    <source>
        <dbReference type="Proteomes" id="UP000287651"/>
    </source>
</evidence>
<organism evidence="1 2">
    <name type="scientific">Ensete ventricosum</name>
    <name type="common">Abyssinian banana</name>
    <name type="synonym">Musa ensete</name>
    <dbReference type="NCBI Taxonomy" id="4639"/>
    <lineage>
        <taxon>Eukaryota</taxon>
        <taxon>Viridiplantae</taxon>
        <taxon>Streptophyta</taxon>
        <taxon>Embryophyta</taxon>
        <taxon>Tracheophyta</taxon>
        <taxon>Spermatophyta</taxon>
        <taxon>Magnoliopsida</taxon>
        <taxon>Liliopsida</taxon>
        <taxon>Zingiberales</taxon>
        <taxon>Musaceae</taxon>
        <taxon>Ensete</taxon>
    </lineage>
</organism>
<accession>A0A426Z8Z3</accession>
<feature type="non-terminal residue" evidence="1">
    <location>
        <position position="1"/>
    </location>
</feature>
<proteinExistence type="predicted"/>
<dbReference type="EMBL" id="AMZH03007788">
    <property type="protein sequence ID" value="RRT60435.1"/>
    <property type="molecule type" value="Genomic_DNA"/>
</dbReference>
<name>A0A426Z8Z3_ENSVE</name>